<sequence>MDDNGASEFSEIDIEFLISATEESPTVPTVVDYLKWIKEDPSRFPAEDIKKIYELCPNNKKGFQANVDKMMEYLQNVYCCDGKEEFKVLAPTTTTAEDPSSTQNKRLKVPEEGNKRKNLKQKMDRILNKETSTNSGNKPGFYDIKVILEASDQVDDGGGGKPKKKPKSSNTPPADNDQGTGQPVDFPAILAGRDLEITQLQQEIISKTKAKSDKAARASPSVVSPSKVTPAETPIAESEPEQDISQLFQKYVQLEERSRFLNALSRERNGFFQELDDLLKSGKDARKIFEAIMKENKFGASTLMHDVLPRFDHIEGCARDIFEAIDLDEFDAIELIQVVLPKFAYIEDDGLDFATKILETYEEDRELMDQNDEKTAEKDKIILSMELLSACKKGQCKLVDLLVKYGANVKEGLKPEYHILVEGPSMPLLAAVEHNRREMVEFLLDNDKMKVDVNGKGHLRGGTSNVICALHLAMEKEHHDMATFLIEKGSSLRAVAHDIWWNPLSKACKANHSNLVKVLIKVVDDKPERLEELCYPYKDGSGPPQTSSGTNGFEEQVADIILMKNQDGTTALDIARQHCDDATIGLLLRRSPESPLFKLLKFAYKGEVGQLKELFANTPGLNVNDDGWREPKTRNTALFIAASQGQSQCVKYLLDEQQADVNILNYDNSSSLIAAVQNGSREVTEILLEQNIEINACNKNGFSALYIACSRKRPDLAELLLAKQADPNRKQGKFWAGNPLFIAIDRGLPLDLVQKFVEAGAETKGLLDVAKRMKSINAQGKEILRYLKKMGAD</sequence>
<organism evidence="5 6">
    <name type="scientific">Triparma strigata</name>
    <dbReference type="NCBI Taxonomy" id="1606541"/>
    <lineage>
        <taxon>Eukaryota</taxon>
        <taxon>Sar</taxon>
        <taxon>Stramenopiles</taxon>
        <taxon>Ochrophyta</taxon>
        <taxon>Bolidophyceae</taxon>
        <taxon>Parmales</taxon>
        <taxon>Triparmaceae</taxon>
        <taxon>Triparma</taxon>
    </lineage>
</organism>
<dbReference type="OrthoDB" id="194358at2759"/>
<feature type="repeat" description="ANK" evidence="3">
    <location>
        <begin position="667"/>
        <end position="699"/>
    </location>
</feature>
<dbReference type="AlphaFoldDB" id="A0A9W7C1R1"/>
<dbReference type="SUPFAM" id="SSF48403">
    <property type="entry name" value="Ankyrin repeat"/>
    <property type="match status" value="1"/>
</dbReference>
<keyword evidence="6" id="KW-1185">Reference proteome</keyword>
<comment type="caution">
    <text evidence="5">The sequence shown here is derived from an EMBL/GenBank/DDBJ whole genome shotgun (WGS) entry which is preliminary data.</text>
</comment>
<dbReference type="PROSITE" id="PS50088">
    <property type="entry name" value="ANK_REPEAT"/>
    <property type="match status" value="2"/>
</dbReference>
<feature type="region of interest" description="Disordered" evidence="4">
    <location>
        <begin position="152"/>
        <end position="186"/>
    </location>
</feature>
<reference evidence="6" key="1">
    <citation type="journal article" date="2023" name="Commun. Biol.">
        <title>Genome analysis of Parmales, the sister group of diatoms, reveals the evolutionary specialization of diatoms from phago-mixotrophs to photoautotrophs.</title>
        <authorList>
            <person name="Ban H."/>
            <person name="Sato S."/>
            <person name="Yoshikawa S."/>
            <person name="Yamada K."/>
            <person name="Nakamura Y."/>
            <person name="Ichinomiya M."/>
            <person name="Sato N."/>
            <person name="Blanc-Mathieu R."/>
            <person name="Endo H."/>
            <person name="Kuwata A."/>
            <person name="Ogata H."/>
        </authorList>
    </citation>
    <scope>NUCLEOTIDE SEQUENCE [LARGE SCALE GENOMIC DNA]</scope>
    <source>
        <strain evidence="6">NIES 3701</strain>
    </source>
</reference>
<dbReference type="PANTHER" id="PTHR24198">
    <property type="entry name" value="ANKYRIN REPEAT AND PROTEIN KINASE DOMAIN-CONTAINING PROTEIN"/>
    <property type="match status" value="1"/>
</dbReference>
<feature type="compositionally biased region" description="Polar residues" evidence="4">
    <location>
        <begin position="92"/>
        <end position="104"/>
    </location>
</feature>
<evidence type="ECO:0000256" key="2">
    <source>
        <dbReference type="ARBA" id="ARBA00023043"/>
    </source>
</evidence>
<dbReference type="Pfam" id="PF12796">
    <property type="entry name" value="Ank_2"/>
    <property type="match status" value="2"/>
</dbReference>
<accession>A0A9W7C1R1</accession>
<gene>
    <name evidence="5" type="ORF">TrST_g10671</name>
</gene>
<evidence type="ECO:0000256" key="4">
    <source>
        <dbReference type="SAM" id="MobiDB-lite"/>
    </source>
</evidence>
<name>A0A9W7C1R1_9STRA</name>
<protein>
    <submittedName>
        <fullName evidence="5">Uncharacterized protein</fullName>
    </submittedName>
</protein>
<dbReference type="PANTHER" id="PTHR24198:SF165">
    <property type="entry name" value="ANKYRIN REPEAT-CONTAINING PROTEIN-RELATED"/>
    <property type="match status" value="1"/>
</dbReference>
<evidence type="ECO:0000256" key="1">
    <source>
        <dbReference type="ARBA" id="ARBA00022737"/>
    </source>
</evidence>
<dbReference type="InterPro" id="IPR036770">
    <property type="entry name" value="Ankyrin_rpt-contain_sf"/>
</dbReference>
<feature type="compositionally biased region" description="Polar residues" evidence="4">
    <location>
        <begin position="168"/>
        <end position="181"/>
    </location>
</feature>
<dbReference type="Pfam" id="PF00023">
    <property type="entry name" value="Ank"/>
    <property type="match status" value="1"/>
</dbReference>
<dbReference type="Gene3D" id="1.25.40.20">
    <property type="entry name" value="Ankyrin repeat-containing domain"/>
    <property type="match status" value="2"/>
</dbReference>
<evidence type="ECO:0000256" key="3">
    <source>
        <dbReference type="PROSITE-ProRule" id="PRU00023"/>
    </source>
</evidence>
<dbReference type="Proteomes" id="UP001165085">
    <property type="component" value="Unassembled WGS sequence"/>
</dbReference>
<keyword evidence="1" id="KW-0677">Repeat</keyword>
<evidence type="ECO:0000313" key="5">
    <source>
        <dbReference type="EMBL" id="GMH97614.1"/>
    </source>
</evidence>
<feature type="repeat" description="ANK" evidence="3">
    <location>
        <begin position="700"/>
        <end position="732"/>
    </location>
</feature>
<dbReference type="EMBL" id="BRXY01000499">
    <property type="protein sequence ID" value="GMH97614.1"/>
    <property type="molecule type" value="Genomic_DNA"/>
</dbReference>
<keyword evidence="2 3" id="KW-0040">ANK repeat</keyword>
<feature type="compositionally biased region" description="Basic and acidic residues" evidence="4">
    <location>
        <begin position="108"/>
        <end position="118"/>
    </location>
</feature>
<feature type="compositionally biased region" description="Low complexity" evidence="4">
    <location>
        <begin position="217"/>
        <end position="231"/>
    </location>
</feature>
<dbReference type="SMART" id="SM00248">
    <property type="entry name" value="ANK"/>
    <property type="match status" value="8"/>
</dbReference>
<evidence type="ECO:0000313" key="6">
    <source>
        <dbReference type="Proteomes" id="UP001165085"/>
    </source>
</evidence>
<feature type="region of interest" description="Disordered" evidence="4">
    <location>
        <begin position="92"/>
        <end position="118"/>
    </location>
</feature>
<feature type="region of interest" description="Disordered" evidence="4">
    <location>
        <begin position="208"/>
        <end position="242"/>
    </location>
</feature>
<proteinExistence type="predicted"/>
<dbReference type="InterPro" id="IPR002110">
    <property type="entry name" value="Ankyrin_rpt"/>
</dbReference>